<sequence>MSIVRNGKTYYKLGLCWVRKLDQVKDYFEMNKNTSDYNYYVEFHGEYLFSDETENDWYLKVTGKTKERFVAEGL</sequence>
<evidence type="ECO:0000313" key="1">
    <source>
        <dbReference type="EMBL" id="DAD82696.1"/>
    </source>
</evidence>
<proteinExistence type="predicted"/>
<accession>A0A8S5MKF4</accession>
<protein>
    <submittedName>
        <fullName evidence="1">Uncharacterized protein</fullName>
    </submittedName>
</protein>
<organism evidence="1">
    <name type="scientific">Siphoviridae sp. ctrpg19</name>
    <dbReference type="NCBI Taxonomy" id="2826481"/>
    <lineage>
        <taxon>Viruses</taxon>
        <taxon>Duplodnaviria</taxon>
        <taxon>Heunggongvirae</taxon>
        <taxon>Uroviricota</taxon>
        <taxon>Caudoviricetes</taxon>
    </lineage>
</organism>
<dbReference type="EMBL" id="BK014923">
    <property type="protein sequence ID" value="DAD82696.1"/>
    <property type="molecule type" value="Genomic_DNA"/>
</dbReference>
<reference evidence="1" key="1">
    <citation type="journal article" date="2021" name="Proc. Natl. Acad. Sci. U.S.A.">
        <title>A Catalog of Tens of Thousands of Viruses from Human Metagenomes Reveals Hidden Associations with Chronic Diseases.</title>
        <authorList>
            <person name="Tisza M.J."/>
            <person name="Buck C.B."/>
        </authorList>
    </citation>
    <scope>NUCLEOTIDE SEQUENCE</scope>
    <source>
        <strain evidence="1">Ctrpg19</strain>
    </source>
</reference>
<name>A0A8S5MKF4_9CAUD</name>